<protein>
    <submittedName>
        <fullName evidence="3">Uncharacterized protein</fullName>
    </submittedName>
</protein>
<comment type="caution">
    <text evidence="3">The sequence shown here is derived from an EMBL/GenBank/DDBJ whole genome shotgun (WGS) entry which is preliminary data.</text>
</comment>
<feature type="compositionally biased region" description="Basic and acidic residues" evidence="1">
    <location>
        <begin position="317"/>
        <end position="335"/>
    </location>
</feature>
<evidence type="ECO:0000256" key="1">
    <source>
        <dbReference type="SAM" id="MobiDB-lite"/>
    </source>
</evidence>
<dbReference type="Proteomes" id="UP001209570">
    <property type="component" value="Unassembled WGS sequence"/>
</dbReference>
<feature type="compositionally biased region" description="Basic and acidic residues" evidence="1">
    <location>
        <begin position="353"/>
        <end position="378"/>
    </location>
</feature>
<feature type="compositionally biased region" description="Basic and acidic residues" evidence="1">
    <location>
        <begin position="511"/>
        <end position="523"/>
    </location>
</feature>
<feature type="compositionally biased region" description="Polar residues" evidence="1">
    <location>
        <begin position="1"/>
        <end position="40"/>
    </location>
</feature>
<dbReference type="EMBL" id="JAKCXM010000063">
    <property type="protein sequence ID" value="KAJ0404405.1"/>
    <property type="molecule type" value="Genomic_DNA"/>
</dbReference>
<feature type="compositionally biased region" description="Low complexity" evidence="1">
    <location>
        <begin position="69"/>
        <end position="81"/>
    </location>
</feature>
<name>A0AAD5M4R0_PYTIN</name>
<evidence type="ECO:0000313" key="4">
    <source>
        <dbReference type="Proteomes" id="UP001209570"/>
    </source>
</evidence>
<proteinExistence type="predicted"/>
<feature type="compositionally biased region" description="Basic and acidic residues" evidence="1">
    <location>
        <begin position="394"/>
        <end position="408"/>
    </location>
</feature>
<accession>A0AAD5M4R0</accession>
<feature type="transmembrane region" description="Helical" evidence="2">
    <location>
        <begin position="774"/>
        <end position="797"/>
    </location>
</feature>
<keyword evidence="2" id="KW-1133">Transmembrane helix</keyword>
<feature type="region of interest" description="Disordered" evidence="1">
    <location>
        <begin position="317"/>
        <end position="442"/>
    </location>
</feature>
<feature type="compositionally biased region" description="Basic and acidic residues" evidence="1">
    <location>
        <begin position="472"/>
        <end position="493"/>
    </location>
</feature>
<gene>
    <name evidence="3" type="ORF">P43SY_007658</name>
</gene>
<keyword evidence="2" id="KW-0472">Membrane</keyword>
<feature type="compositionally biased region" description="Low complexity" evidence="1">
    <location>
        <begin position="409"/>
        <end position="431"/>
    </location>
</feature>
<evidence type="ECO:0000256" key="2">
    <source>
        <dbReference type="SAM" id="Phobius"/>
    </source>
</evidence>
<keyword evidence="2" id="KW-0812">Transmembrane</keyword>
<dbReference type="AlphaFoldDB" id="A0AAD5M4R0"/>
<feature type="compositionally biased region" description="Basic and acidic residues" evidence="1">
    <location>
        <begin position="55"/>
        <end position="65"/>
    </location>
</feature>
<feature type="region of interest" description="Disordered" evidence="1">
    <location>
        <begin position="472"/>
        <end position="529"/>
    </location>
</feature>
<sequence>MTSRSTEYSYNYSSPSTTAPSTEYSYNYSSPSTTAPSTEYSYKYSEPSLSPEATVDQKRIHRTEGVTKSSPGSSHRSSGSHAVNVLLTDPDRFSSYRNYAKNYDTDTATDVVSHNTRTKRELVAWVESELGCVVPNAESYSKRELLDLVVVAKSVEQLGAKELDRLYSRGAMKDLQNIALKPYALRRNDKQREYREQSKSKRKDEQHVAHYIGVDVIAQLNKELAPSDRIGEEALGKLVNLPQNMRMVLEKTNLGLHKEVDAILLNKSTVGVALMADEVDRMRQIAKVAQSEAMQQAFIDAGAAKLYDKLRETLSKHDKPGRAKIWDKRRDKEALRAVPVATRSPSGAAGDVPLKKDGTPDRRYRVNRTSTKDAEPQTKRTPAVSPMPPSPVHLKKDGTPDMRYKENKASAASSAPRPAAPTATPASPPAAVHLKKDGTPDMRYKENKAASSFSSYSAPRAAKLYDKLRETLSKHDKSGRAKIWDKRRDKEPLRAPSFAAERRQSAPPTKADTRGRVHRDETQTPKPRPTLYDKLRYYVSKLGPRGGTYYINSKGNRTNYAKNYDMDRATDVFSHITLVKEELVAWVESELGCVVPNAESYSKRELLDLVVLSLLFSISSASGLRSTPTSLRFPRPATVTLYLDWGRDASSMATIRNGYRAATLGYCEINSQCSAITCSADVPLIGYKSFSLAFEPCNGEFLLTVDGVTQVWQLGVVDMGLGISMKATAWKSDSCSGYDVVSLTLDVSLPGSMVSIPVEFPVGATSCKSQKWKMYAIIGGCVAFVLVAAVVAVCIYYHTCHKKNRLKTAVGNAKVISHDAVAIQGLPTASLVTVSQPK</sequence>
<evidence type="ECO:0000313" key="3">
    <source>
        <dbReference type="EMBL" id="KAJ0404405.1"/>
    </source>
</evidence>
<keyword evidence="4" id="KW-1185">Reference proteome</keyword>
<feature type="region of interest" description="Disordered" evidence="1">
    <location>
        <begin position="1"/>
        <end position="81"/>
    </location>
</feature>
<reference evidence="3" key="1">
    <citation type="submission" date="2021-12" db="EMBL/GenBank/DDBJ databases">
        <title>Prjna785345.</title>
        <authorList>
            <person name="Rujirawat T."/>
            <person name="Krajaejun T."/>
        </authorList>
    </citation>
    <scope>NUCLEOTIDE SEQUENCE</scope>
    <source>
        <strain evidence="3">Pi057C3</strain>
    </source>
</reference>
<organism evidence="3 4">
    <name type="scientific">Pythium insidiosum</name>
    <name type="common">Pythiosis disease agent</name>
    <dbReference type="NCBI Taxonomy" id="114742"/>
    <lineage>
        <taxon>Eukaryota</taxon>
        <taxon>Sar</taxon>
        <taxon>Stramenopiles</taxon>
        <taxon>Oomycota</taxon>
        <taxon>Peronosporomycetes</taxon>
        <taxon>Pythiales</taxon>
        <taxon>Pythiaceae</taxon>
        <taxon>Pythium</taxon>
    </lineage>
</organism>